<dbReference type="Gene3D" id="1.10.10.10">
    <property type="entry name" value="Winged helix-like DNA-binding domain superfamily/Winged helix DNA-binding domain"/>
    <property type="match status" value="1"/>
</dbReference>
<dbReference type="EMBL" id="SADE01000001">
    <property type="protein sequence ID" value="RVU38885.1"/>
    <property type="molecule type" value="Genomic_DNA"/>
</dbReference>
<sequence>MADSADIATSRAHAPYDSSADPLVARLLSEMEIRGKSMIVTVFGDAIVPHGGAIWLSDLIRLMEPFGVGERVVRTAVYRLSQDAYFDTTKEGRRSFYSLTKPARLTFDAAERRIYAGDAVPWDEQWTVLILTGGLSRRERAAAVKQLGWQGFAQIGPNLLVNAVPAPEAVAQTLDSLGIADKVVEWRAGALPGVKPDALHQMIRDAWPLDTLQAKYRNFLTLFGTAAAGLDASEPQQPHRDAERAFVLRSLLVHAWRRIVLNSPALPLEIHPDPGLAAEATELYQDLYLNLAGAADAHVAAVMAKGDYAPPPKDYLPAPALDQRFGGLLEARRETRKSQRVRKGSLDGFEYWRPG</sequence>
<dbReference type="Pfam" id="PF08223">
    <property type="entry name" value="PaaX_C"/>
    <property type="match status" value="1"/>
</dbReference>
<protein>
    <submittedName>
        <fullName evidence="3">Phenylacetic acid degradation operon negative regulatory protein PaaX</fullName>
    </submittedName>
</protein>
<evidence type="ECO:0000313" key="4">
    <source>
        <dbReference type="Proteomes" id="UP000287447"/>
    </source>
</evidence>
<gene>
    <name evidence="3" type="ORF">EOI86_06360</name>
</gene>
<feature type="domain" description="Transcriptional repressor PaaX-like N-terminal" evidence="1">
    <location>
        <begin position="34"/>
        <end position="101"/>
    </location>
</feature>
<comment type="caution">
    <text evidence="3">The sequence shown here is derived from an EMBL/GenBank/DDBJ whole genome shotgun (WGS) entry which is preliminary data.</text>
</comment>
<evidence type="ECO:0000313" key="3">
    <source>
        <dbReference type="EMBL" id="RVU38885.1"/>
    </source>
</evidence>
<dbReference type="Gene3D" id="1.20.58.1460">
    <property type="match status" value="1"/>
</dbReference>
<name>A0A437QWH0_9PROT</name>
<dbReference type="PIRSF" id="PIRSF020623">
    <property type="entry name" value="PaaX"/>
    <property type="match status" value="1"/>
</dbReference>
<dbReference type="GO" id="GO:0006351">
    <property type="term" value="P:DNA-templated transcription"/>
    <property type="evidence" value="ECO:0007669"/>
    <property type="project" value="InterPro"/>
</dbReference>
<dbReference type="RefSeq" id="WP_127764256.1">
    <property type="nucleotide sequence ID" value="NZ_SADE01000001.1"/>
</dbReference>
<keyword evidence="4" id="KW-1185">Reference proteome</keyword>
<dbReference type="InterPro" id="IPR036388">
    <property type="entry name" value="WH-like_DNA-bd_sf"/>
</dbReference>
<proteinExistence type="predicted"/>
<dbReference type="OrthoDB" id="2270427at2"/>
<dbReference type="InterPro" id="IPR012906">
    <property type="entry name" value="PaaX-like_N"/>
</dbReference>
<dbReference type="PANTHER" id="PTHR30319">
    <property type="entry name" value="PHENYLACETIC ACID REGULATOR-RELATED TRANSCRIPTIONAL REPRESSOR"/>
    <property type="match status" value="1"/>
</dbReference>
<evidence type="ECO:0000259" key="1">
    <source>
        <dbReference type="Pfam" id="PF07848"/>
    </source>
</evidence>
<dbReference type="InterPro" id="IPR013225">
    <property type="entry name" value="PaaX_C"/>
</dbReference>
<evidence type="ECO:0000259" key="2">
    <source>
        <dbReference type="Pfam" id="PF08223"/>
    </source>
</evidence>
<accession>A0A437QWH0</accession>
<feature type="domain" description="Transcriptional repressor PaaX-like C-terminal" evidence="2">
    <location>
        <begin position="207"/>
        <end position="300"/>
    </location>
</feature>
<dbReference type="InterPro" id="IPR011965">
    <property type="entry name" value="PaaX_trns_reg"/>
</dbReference>
<dbReference type="Pfam" id="PF07848">
    <property type="entry name" value="PaaX"/>
    <property type="match status" value="1"/>
</dbReference>
<organism evidence="3 4">
    <name type="scientific">Hwanghaeella grinnelliae</name>
    <dbReference type="NCBI Taxonomy" id="2500179"/>
    <lineage>
        <taxon>Bacteria</taxon>
        <taxon>Pseudomonadati</taxon>
        <taxon>Pseudomonadota</taxon>
        <taxon>Alphaproteobacteria</taxon>
        <taxon>Rhodospirillales</taxon>
        <taxon>Rhodospirillaceae</taxon>
        <taxon>Hwanghaeella</taxon>
    </lineage>
</organism>
<dbReference type="Proteomes" id="UP000287447">
    <property type="component" value="Unassembled WGS sequence"/>
</dbReference>
<dbReference type="PANTHER" id="PTHR30319:SF1">
    <property type="entry name" value="TRANSCRIPTIONAL REPRESSOR PAAX"/>
    <property type="match status" value="1"/>
</dbReference>
<reference evidence="4" key="1">
    <citation type="submission" date="2019-01" db="EMBL/GenBank/DDBJ databases">
        <title>Gri0909 isolated from a small marine red alga.</title>
        <authorList>
            <person name="Kim J."/>
            <person name="Jeong S.E."/>
            <person name="Jeon C.O."/>
        </authorList>
    </citation>
    <scope>NUCLEOTIDE SEQUENCE [LARGE SCALE GENOMIC DNA]</scope>
    <source>
        <strain evidence="4">Gri0909</strain>
    </source>
</reference>
<dbReference type="AlphaFoldDB" id="A0A437QWH0"/>